<keyword evidence="1 7" id="KW-0436">Ligase</keyword>
<keyword evidence="8" id="KW-0648">Protein biosynthesis</keyword>
<feature type="binding site" evidence="7">
    <location>
        <position position="137"/>
    </location>
    <ligand>
        <name>Zn(2+)</name>
        <dbReference type="ChEBI" id="CHEBI:29105"/>
    </ligand>
</feature>
<dbReference type="GO" id="GO:0005524">
    <property type="term" value="F:ATP binding"/>
    <property type="evidence" value="ECO:0007669"/>
    <property type="project" value="UniProtKB-KW"/>
</dbReference>
<keyword evidence="5 7" id="KW-0067">ATP-binding</keyword>
<gene>
    <name evidence="7" type="primary">gluQ</name>
    <name evidence="10" type="ORF">SAMN05216386_2951</name>
</gene>
<feature type="binding site" evidence="7">
    <location>
        <position position="195"/>
    </location>
    <ligand>
        <name>L-glutamate</name>
        <dbReference type="ChEBI" id="CHEBI:29985"/>
    </ligand>
</feature>
<accession>A0A1I5FAR1</accession>
<dbReference type="GO" id="GO:0005829">
    <property type="term" value="C:cytosol"/>
    <property type="evidence" value="ECO:0007669"/>
    <property type="project" value="TreeGrafter"/>
</dbReference>
<dbReference type="NCBIfam" id="TIGR03838">
    <property type="entry name" value="queuosine_YadB"/>
    <property type="match status" value="1"/>
</dbReference>
<dbReference type="AlphaFoldDB" id="A0A1I5FAR1"/>
<evidence type="ECO:0000259" key="9">
    <source>
        <dbReference type="Pfam" id="PF00749"/>
    </source>
</evidence>
<dbReference type="OrthoDB" id="9807503at2"/>
<dbReference type="InterPro" id="IPR022380">
    <property type="entry name" value="Glu-Q_tRNA(Asp)_Synthase"/>
</dbReference>
<comment type="similarity">
    <text evidence="7">Belongs to the class-I aminoacyl-tRNA synthetase family. GluQ subfamily.</text>
</comment>
<comment type="function">
    <text evidence="7">Catalyzes the tRNA-independent activation of glutamate in presence of ATP and the subsequent transfer of glutamate onto a tRNA(Asp). Glutamate is transferred on the 2-amino-5-(4,5-dihydroxy-2-cyclopenten-1-yl) moiety of the queuosine in the wobble position of the QUC anticodon.</text>
</comment>
<feature type="domain" description="Glutamyl/glutaminyl-tRNA synthetase class Ib catalytic" evidence="9">
    <location>
        <begin position="23"/>
        <end position="262"/>
    </location>
</feature>
<dbReference type="InterPro" id="IPR014729">
    <property type="entry name" value="Rossmann-like_a/b/a_fold"/>
</dbReference>
<dbReference type="EMBL" id="FOVJ01000011">
    <property type="protein sequence ID" value="SFO20719.1"/>
    <property type="molecule type" value="Genomic_DNA"/>
</dbReference>
<evidence type="ECO:0000256" key="5">
    <source>
        <dbReference type="ARBA" id="ARBA00022840"/>
    </source>
</evidence>
<keyword evidence="6 7" id="KW-0030">Aminoacyl-tRNA synthetase</keyword>
<dbReference type="NCBIfam" id="NF004314">
    <property type="entry name" value="PRK05710.1-3"/>
    <property type="match status" value="1"/>
</dbReference>
<dbReference type="GO" id="GO:0006424">
    <property type="term" value="P:glutamyl-tRNA aminoacylation"/>
    <property type="evidence" value="ECO:0007669"/>
    <property type="project" value="InterPro"/>
</dbReference>
<dbReference type="EC" id="6.1.1.-" evidence="7"/>
<proteinExistence type="inferred from homology"/>
<dbReference type="PRINTS" id="PR00987">
    <property type="entry name" value="TRNASYNTHGLU"/>
</dbReference>
<dbReference type="FunFam" id="3.40.50.620:FF:000093">
    <property type="entry name" value="Glutamyl-Q tRNA(Asp) synthetase"/>
    <property type="match status" value="1"/>
</dbReference>
<dbReference type="PANTHER" id="PTHR43311">
    <property type="entry name" value="GLUTAMATE--TRNA LIGASE"/>
    <property type="match status" value="1"/>
</dbReference>
<protein>
    <recommendedName>
        <fullName evidence="7">Glutamyl-Q tRNA(Asp) synthetase</fullName>
        <shortName evidence="7">Glu-Q-RSs</shortName>
        <ecNumber evidence="7">6.1.1.-</ecNumber>
    </recommendedName>
</protein>
<evidence type="ECO:0000313" key="10">
    <source>
        <dbReference type="EMBL" id="SFO20719.1"/>
    </source>
</evidence>
<dbReference type="GO" id="GO:0008270">
    <property type="term" value="F:zinc ion binding"/>
    <property type="evidence" value="ECO:0007669"/>
    <property type="project" value="UniProtKB-UniRule"/>
</dbReference>
<evidence type="ECO:0000256" key="4">
    <source>
        <dbReference type="ARBA" id="ARBA00022833"/>
    </source>
</evidence>
<evidence type="ECO:0000256" key="8">
    <source>
        <dbReference type="RuleBase" id="RU363037"/>
    </source>
</evidence>
<dbReference type="Gene3D" id="3.40.50.620">
    <property type="entry name" value="HUPs"/>
    <property type="match status" value="1"/>
</dbReference>
<keyword evidence="2 7" id="KW-0479">Metal-binding</keyword>
<feature type="binding site" evidence="7">
    <location>
        <position position="119"/>
    </location>
    <ligand>
        <name>Zn(2+)</name>
        <dbReference type="ChEBI" id="CHEBI:29105"/>
    </ligand>
</feature>
<comment type="cofactor">
    <cofactor evidence="7">
        <name>Zn(2+)</name>
        <dbReference type="ChEBI" id="CHEBI:29105"/>
    </cofactor>
    <text evidence="7">Binds 1 zinc ion per subunit.</text>
</comment>
<dbReference type="HAMAP" id="MF_01428">
    <property type="entry name" value="Glu_Q_tRNA_synth"/>
    <property type="match status" value="1"/>
</dbReference>
<evidence type="ECO:0000256" key="2">
    <source>
        <dbReference type="ARBA" id="ARBA00022723"/>
    </source>
</evidence>
<evidence type="ECO:0000256" key="3">
    <source>
        <dbReference type="ARBA" id="ARBA00022741"/>
    </source>
</evidence>
<evidence type="ECO:0000256" key="6">
    <source>
        <dbReference type="ARBA" id="ARBA00023146"/>
    </source>
</evidence>
<dbReference type="GO" id="GO:0004818">
    <property type="term" value="F:glutamate-tRNA ligase activity"/>
    <property type="evidence" value="ECO:0007669"/>
    <property type="project" value="TreeGrafter"/>
</dbReference>
<name>A0A1I5FAR1_9PROT</name>
<feature type="binding site" evidence="7">
    <location>
        <position position="61"/>
    </location>
    <ligand>
        <name>L-glutamate</name>
        <dbReference type="ChEBI" id="CHEBI:29985"/>
    </ligand>
</feature>
<dbReference type="InterPro" id="IPR049940">
    <property type="entry name" value="GluQ/Sye"/>
</dbReference>
<feature type="binding site" evidence="7">
    <location>
        <position position="141"/>
    </location>
    <ligand>
        <name>Zn(2+)</name>
        <dbReference type="ChEBI" id="CHEBI:29105"/>
    </ligand>
</feature>
<dbReference type="GO" id="GO:0006400">
    <property type="term" value="P:tRNA modification"/>
    <property type="evidence" value="ECO:0007669"/>
    <property type="project" value="InterPro"/>
</dbReference>
<feature type="binding site" evidence="7">
    <location>
        <position position="213"/>
    </location>
    <ligand>
        <name>L-glutamate</name>
        <dbReference type="ChEBI" id="CHEBI:29985"/>
    </ligand>
</feature>
<evidence type="ECO:0000313" key="11">
    <source>
        <dbReference type="Proteomes" id="UP000183107"/>
    </source>
</evidence>
<reference evidence="11" key="1">
    <citation type="submission" date="2016-10" db="EMBL/GenBank/DDBJ databases">
        <authorList>
            <person name="Varghese N."/>
        </authorList>
    </citation>
    <scope>NUCLEOTIDE SEQUENCE [LARGE SCALE GENOMIC DNA]</scope>
    <source>
        <strain evidence="11">Nsp8</strain>
    </source>
</reference>
<feature type="binding site" evidence="7">
    <location>
        <position position="117"/>
    </location>
    <ligand>
        <name>Zn(2+)</name>
        <dbReference type="ChEBI" id="CHEBI:29105"/>
    </ligand>
</feature>
<evidence type="ECO:0000256" key="7">
    <source>
        <dbReference type="HAMAP-Rule" id="MF_01428"/>
    </source>
</evidence>
<feature type="binding site" evidence="7">
    <location>
        <position position="254"/>
    </location>
    <ligand>
        <name>ATP</name>
        <dbReference type="ChEBI" id="CHEBI:30616"/>
    </ligand>
</feature>
<dbReference type="PANTHER" id="PTHR43311:SF1">
    <property type="entry name" value="GLUTAMYL-Q TRNA(ASP) SYNTHETASE"/>
    <property type="match status" value="1"/>
</dbReference>
<sequence>MPLRKPSPANPVPISLPAGPIYRGRFAPSPTGPLHFGSLVAAVGSYLEARSNHGEWLVRIENLDPLREVPGASRVILKTLDALGMEWDGEVIYQNQRYNAYQTPLAILERQNLVYRCTCSRKEIADSAHRGIDGAVYPGTCRGRSSSEGYSGAWRLKTDNTLIEFNDAFQGPVRQHLENDSGDFVLRRADGIYAYQLAVVVDDAEQGVSHVVRGEDLLNSTPRQIYLQRLLHYPTPSYFHLPVVVNAQGEKLSKQNYAAPVNASDAVPQLTSAIRFLGQDPPAELRESDITSFWKWATKNWKPWMIPRTKVMKTS</sequence>
<keyword evidence="3 7" id="KW-0547">Nucleotide-binding</keyword>
<dbReference type="Proteomes" id="UP000183107">
    <property type="component" value="Unassembled WGS sequence"/>
</dbReference>
<dbReference type="SUPFAM" id="SSF52374">
    <property type="entry name" value="Nucleotidylyl transferase"/>
    <property type="match status" value="1"/>
</dbReference>
<dbReference type="Pfam" id="PF00749">
    <property type="entry name" value="tRNA-synt_1c"/>
    <property type="match status" value="1"/>
</dbReference>
<evidence type="ECO:0000256" key="1">
    <source>
        <dbReference type="ARBA" id="ARBA00022598"/>
    </source>
</evidence>
<feature type="short sequence motif" description="'HIGH' region" evidence="7">
    <location>
        <begin position="28"/>
        <end position="38"/>
    </location>
</feature>
<feature type="binding site" evidence="7">
    <location>
        <begin position="25"/>
        <end position="29"/>
    </location>
    <ligand>
        <name>L-glutamate</name>
        <dbReference type="ChEBI" id="CHEBI:29985"/>
    </ligand>
</feature>
<dbReference type="InterPro" id="IPR020058">
    <property type="entry name" value="Glu/Gln-tRNA-synth_Ib_cat-dom"/>
</dbReference>
<organism evidence="10 11">
    <name type="scientific">Nitrosospira briensis</name>
    <dbReference type="NCBI Taxonomy" id="35799"/>
    <lineage>
        <taxon>Bacteria</taxon>
        <taxon>Pseudomonadati</taxon>
        <taxon>Pseudomonadota</taxon>
        <taxon>Betaproteobacteria</taxon>
        <taxon>Nitrosomonadales</taxon>
        <taxon>Nitrosomonadaceae</taxon>
        <taxon>Nitrosospira</taxon>
    </lineage>
</organism>
<keyword evidence="4 7" id="KW-0862">Zinc</keyword>
<keyword evidence="11" id="KW-1185">Reference proteome</keyword>
<feature type="short sequence motif" description="'KMSKS' region" evidence="7">
    <location>
        <begin position="251"/>
        <end position="255"/>
    </location>
</feature>
<dbReference type="InterPro" id="IPR000924">
    <property type="entry name" value="Glu/Gln-tRNA-synth"/>
</dbReference>